<dbReference type="SUPFAM" id="SSF90002">
    <property type="entry name" value="Hypothetical protein YjiA, C-terminal domain"/>
    <property type="match status" value="1"/>
</dbReference>
<evidence type="ECO:0000256" key="1">
    <source>
        <dbReference type="ARBA" id="ARBA00022741"/>
    </source>
</evidence>
<dbReference type="PANTHER" id="PTHR13748">
    <property type="entry name" value="COBW-RELATED"/>
    <property type="match status" value="1"/>
</dbReference>
<comment type="catalytic activity">
    <reaction evidence="5">
        <text>GTP + H2O = GDP + phosphate + H(+)</text>
        <dbReference type="Rhea" id="RHEA:19669"/>
        <dbReference type="ChEBI" id="CHEBI:15377"/>
        <dbReference type="ChEBI" id="CHEBI:15378"/>
        <dbReference type="ChEBI" id="CHEBI:37565"/>
        <dbReference type="ChEBI" id="CHEBI:43474"/>
        <dbReference type="ChEBI" id="CHEBI:58189"/>
    </reaction>
    <physiologicalReaction direction="left-to-right" evidence="5">
        <dbReference type="Rhea" id="RHEA:19670"/>
    </physiologicalReaction>
</comment>
<name>A0ABY3B0E9_9BACL</name>
<dbReference type="InterPro" id="IPR027417">
    <property type="entry name" value="P-loop_NTPase"/>
</dbReference>
<evidence type="ECO:0000256" key="4">
    <source>
        <dbReference type="ARBA" id="ARBA00034320"/>
    </source>
</evidence>
<keyword evidence="3" id="KW-0143">Chaperone</keyword>
<evidence type="ECO:0000259" key="6">
    <source>
        <dbReference type="SMART" id="SM00833"/>
    </source>
</evidence>
<dbReference type="EMBL" id="VIJZ01000016">
    <property type="protein sequence ID" value="TQR93606.1"/>
    <property type="molecule type" value="Genomic_DNA"/>
</dbReference>
<protein>
    <submittedName>
        <fullName evidence="7">GTP-binding protein</fullName>
    </submittedName>
</protein>
<dbReference type="RefSeq" id="WP_142614794.1">
    <property type="nucleotide sequence ID" value="NZ_VIJZ01000016.1"/>
</dbReference>
<evidence type="ECO:0000256" key="2">
    <source>
        <dbReference type="ARBA" id="ARBA00022801"/>
    </source>
</evidence>
<comment type="similarity">
    <text evidence="4">Belongs to the SIMIBI class G3E GTPase family. ZNG1 subfamily.</text>
</comment>
<dbReference type="InterPro" id="IPR051316">
    <property type="entry name" value="Zinc-reg_GTPase_activator"/>
</dbReference>
<keyword evidence="8" id="KW-1185">Reference proteome</keyword>
<dbReference type="InterPro" id="IPR036627">
    <property type="entry name" value="CobW-likC_sf"/>
</dbReference>
<dbReference type="Gene3D" id="3.30.1220.10">
    <property type="entry name" value="CobW-like, C-terminal domain"/>
    <property type="match status" value="1"/>
</dbReference>
<dbReference type="Pfam" id="PF02492">
    <property type="entry name" value="cobW"/>
    <property type="match status" value="1"/>
</dbReference>
<feature type="domain" description="CobW C-terminal" evidence="6">
    <location>
        <begin position="283"/>
        <end position="370"/>
    </location>
</feature>
<reference evidence="7 8" key="1">
    <citation type="submission" date="2019-07" db="EMBL/GenBank/DDBJ databases">
        <title>Paenibacillus ottowii sp. nov. isolated from a fermentation system processing bovine manure.</title>
        <authorList>
            <person name="Velazquez L.F."/>
            <person name="Rajbanshi S."/>
            <person name="Guan S."/>
            <person name="Hinchee M."/>
            <person name="Welsh A."/>
        </authorList>
    </citation>
    <scope>NUCLEOTIDE SEQUENCE [LARGE SCALE GENOMIC DNA]</scope>
    <source>
        <strain evidence="7 8">MS2379</strain>
    </source>
</reference>
<keyword evidence="2" id="KW-0378">Hydrolase</keyword>
<dbReference type="Proteomes" id="UP000319219">
    <property type="component" value="Unassembled WGS sequence"/>
</dbReference>
<evidence type="ECO:0000256" key="5">
    <source>
        <dbReference type="ARBA" id="ARBA00049117"/>
    </source>
</evidence>
<evidence type="ECO:0000313" key="8">
    <source>
        <dbReference type="Proteomes" id="UP000319219"/>
    </source>
</evidence>
<gene>
    <name evidence="7" type="ORF">FKV70_24015</name>
</gene>
<dbReference type="SMART" id="SM00833">
    <property type="entry name" value="CobW_C"/>
    <property type="match status" value="1"/>
</dbReference>
<sequence>MMSKVPVILISGFLGSGKTTLLLRLLAHTRQIPLHAAVLMNEMGEYDVDSAIISAEMPDVPVEGLLEGCICCSKRNELAGALHTLLNQKPDVIFMETTGVANPEQVLEELRSPLLADRLYLVHSISVVDAELFLEYNSRFTADKELVRTLHGQLRTADFIVVNKTDVASVREVVKVVKNIRKLNDTAKLQTTEYSRVDLEPLLEPVLTSISVGAKPMQVSQPVTAPTQPNEAKAAYISGPVKNTERSDSVPKPRSTAFKVISAHHHSHNHTLVSNQPHSFSRLESLTLHQYSPQPLEKQRLEDFLTGLGSSLLRAKGYCVLPEEGTMLLQFSGSRLEWQPTALPVNQGYVTLIGEQLDKALITDQWEQCFLSL</sequence>
<dbReference type="Pfam" id="PF07683">
    <property type="entry name" value="CobW_C"/>
    <property type="match status" value="1"/>
</dbReference>
<accession>A0ABY3B0E9</accession>
<evidence type="ECO:0000256" key="3">
    <source>
        <dbReference type="ARBA" id="ARBA00023186"/>
    </source>
</evidence>
<dbReference type="SUPFAM" id="SSF52540">
    <property type="entry name" value="P-loop containing nucleoside triphosphate hydrolases"/>
    <property type="match status" value="1"/>
</dbReference>
<comment type="caution">
    <text evidence="7">The sequence shown here is derived from an EMBL/GenBank/DDBJ whole genome shotgun (WGS) entry which is preliminary data.</text>
</comment>
<organism evidence="7 8">
    <name type="scientific">Paenibacillus ottowii</name>
    <dbReference type="NCBI Taxonomy" id="2315729"/>
    <lineage>
        <taxon>Bacteria</taxon>
        <taxon>Bacillati</taxon>
        <taxon>Bacillota</taxon>
        <taxon>Bacilli</taxon>
        <taxon>Bacillales</taxon>
        <taxon>Paenibacillaceae</taxon>
        <taxon>Paenibacillus</taxon>
    </lineage>
</organism>
<dbReference type="InterPro" id="IPR011629">
    <property type="entry name" value="CobW-like_C"/>
</dbReference>
<dbReference type="CDD" id="cd03112">
    <property type="entry name" value="CobW-like"/>
    <property type="match status" value="1"/>
</dbReference>
<keyword evidence="1" id="KW-0547">Nucleotide-binding</keyword>
<evidence type="ECO:0000313" key="7">
    <source>
        <dbReference type="EMBL" id="TQR93606.1"/>
    </source>
</evidence>
<proteinExistence type="inferred from homology"/>
<dbReference type="Gene3D" id="3.40.50.300">
    <property type="entry name" value="P-loop containing nucleotide triphosphate hydrolases"/>
    <property type="match status" value="1"/>
</dbReference>
<dbReference type="InterPro" id="IPR003495">
    <property type="entry name" value="CobW/HypB/UreG_nucleotide-bd"/>
</dbReference>